<accession>A0A7J8FI00</accession>
<comment type="caution">
    <text evidence="2">The sequence shown here is derived from an EMBL/GenBank/DDBJ whole genome shotgun (WGS) entry which is preliminary data.</text>
</comment>
<sequence length="173" mass="19418">MCTSATAQSKHFERTGGSERVSNYTKKTRRERREQSPQDRRERERGGYTKPPGRLLGGPMRGAGERGRLLAHGSTSAWWDPWLSPSFLCGQVHGKQIYPRNATFGAHRSPGSSSSTQGCHSPSTFCPWKPSVPCVRCRNSSHALGHTVYQSLSGPFFFFSRRRNGVRNTREFS</sequence>
<feature type="region of interest" description="Disordered" evidence="1">
    <location>
        <begin position="1"/>
        <end position="66"/>
    </location>
</feature>
<keyword evidence="3" id="KW-1185">Reference proteome</keyword>
<proteinExistence type="predicted"/>
<gene>
    <name evidence="2" type="ORF">HJG63_011846</name>
</gene>
<dbReference type="Proteomes" id="UP000593571">
    <property type="component" value="Unassembled WGS sequence"/>
</dbReference>
<feature type="compositionally biased region" description="Basic and acidic residues" evidence="1">
    <location>
        <begin position="31"/>
        <end position="47"/>
    </location>
</feature>
<evidence type="ECO:0000313" key="2">
    <source>
        <dbReference type="EMBL" id="KAF6447384.1"/>
    </source>
</evidence>
<organism evidence="2 3">
    <name type="scientific">Rousettus aegyptiacus</name>
    <name type="common">Egyptian fruit bat</name>
    <name type="synonym">Pteropus aegyptiacus</name>
    <dbReference type="NCBI Taxonomy" id="9407"/>
    <lineage>
        <taxon>Eukaryota</taxon>
        <taxon>Metazoa</taxon>
        <taxon>Chordata</taxon>
        <taxon>Craniata</taxon>
        <taxon>Vertebrata</taxon>
        <taxon>Euteleostomi</taxon>
        <taxon>Mammalia</taxon>
        <taxon>Eutheria</taxon>
        <taxon>Laurasiatheria</taxon>
        <taxon>Chiroptera</taxon>
        <taxon>Yinpterochiroptera</taxon>
        <taxon>Pteropodoidea</taxon>
        <taxon>Pteropodidae</taxon>
        <taxon>Rousettinae</taxon>
        <taxon>Rousettus</taxon>
    </lineage>
</organism>
<evidence type="ECO:0000256" key="1">
    <source>
        <dbReference type="SAM" id="MobiDB-lite"/>
    </source>
</evidence>
<name>A0A7J8FI00_ROUAE</name>
<reference evidence="2 3" key="1">
    <citation type="journal article" date="2020" name="Nature">
        <title>Six reference-quality genomes reveal evolution of bat adaptations.</title>
        <authorList>
            <person name="Jebb D."/>
            <person name="Huang Z."/>
            <person name="Pippel M."/>
            <person name="Hughes G.M."/>
            <person name="Lavrichenko K."/>
            <person name="Devanna P."/>
            <person name="Winkler S."/>
            <person name="Jermiin L.S."/>
            <person name="Skirmuntt E.C."/>
            <person name="Katzourakis A."/>
            <person name="Burkitt-Gray L."/>
            <person name="Ray D.A."/>
            <person name="Sullivan K.A.M."/>
            <person name="Roscito J.G."/>
            <person name="Kirilenko B.M."/>
            <person name="Davalos L.M."/>
            <person name="Corthals A.P."/>
            <person name="Power M.L."/>
            <person name="Jones G."/>
            <person name="Ransome R.D."/>
            <person name="Dechmann D.K.N."/>
            <person name="Locatelli A.G."/>
            <person name="Puechmaille S.J."/>
            <person name="Fedrigo O."/>
            <person name="Jarvis E.D."/>
            <person name="Hiller M."/>
            <person name="Vernes S.C."/>
            <person name="Myers E.W."/>
            <person name="Teeling E.C."/>
        </authorList>
    </citation>
    <scope>NUCLEOTIDE SEQUENCE [LARGE SCALE GENOMIC DNA]</scope>
    <source>
        <strain evidence="2">MRouAeg1</strain>
        <tissue evidence="2">Muscle</tissue>
    </source>
</reference>
<dbReference type="EMBL" id="JACASE010000007">
    <property type="protein sequence ID" value="KAF6447384.1"/>
    <property type="molecule type" value="Genomic_DNA"/>
</dbReference>
<dbReference type="AlphaFoldDB" id="A0A7J8FI00"/>
<evidence type="ECO:0000313" key="3">
    <source>
        <dbReference type="Proteomes" id="UP000593571"/>
    </source>
</evidence>
<protein>
    <submittedName>
        <fullName evidence="2">Uncharacterized protein</fullName>
    </submittedName>
</protein>